<comment type="caution">
    <text evidence="1">The sequence shown here is derived from an EMBL/GenBank/DDBJ whole genome shotgun (WGS) entry which is preliminary data.</text>
</comment>
<dbReference type="EMBL" id="JBEGDP010000009">
    <property type="protein sequence ID" value="MEQ7847611.1"/>
    <property type="molecule type" value="Genomic_DNA"/>
</dbReference>
<proteinExistence type="predicted"/>
<name>A0ABV1NYL8_9ACTN</name>
<dbReference type="RefSeq" id="WP_319804994.1">
    <property type="nucleotide sequence ID" value="NZ_BAAAMM010000003.1"/>
</dbReference>
<sequence>MSSTRESIALSKHVKYVPKHRSAPAPSRVTQVPRQALRSTVVLSSLAVAATGVSVAGGVVGSDPAVSAADSVSADAASPVAAAVDPDDATTGVELVTGSAVLEERQPAVSRSADRRVASDPAKVAALSADEGPALTRTEDIADLDPRSIAQSLMGEFGFSSDQFGCLDSLWTRESNWTVNADNPTSSAYGIPQALPGEKMASAGADWATNPATQIRWGLGYIQDRYGSPCGAWAHSESVGWY</sequence>
<dbReference type="Proteomes" id="UP001482520">
    <property type="component" value="Unassembled WGS sequence"/>
</dbReference>
<dbReference type="InterPro" id="IPR023346">
    <property type="entry name" value="Lysozyme-like_dom_sf"/>
</dbReference>
<evidence type="ECO:0000313" key="1">
    <source>
        <dbReference type="EMBL" id="MEQ7847611.1"/>
    </source>
</evidence>
<keyword evidence="2" id="KW-1185">Reference proteome</keyword>
<organism evidence="1 2">
    <name type="scientific">Nocardioides kribbensis</name>
    <dbReference type="NCBI Taxonomy" id="305517"/>
    <lineage>
        <taxon>Bacteria</taxon>
        <taxon>Bacillati</taxon>
        <taxon>Actinomycetota</taxon>
        <taxon>Actinomycetes</taxon>
        <taxon>Propionibacteriales</taxon>
        <taxon>Nocardioidaceae</taxon>
        <taxon>Nocardioides</taxon>
    </lineage>
</organism>
<protein>
    <submittedName>
        <fullName evidence="1">Lytic transglycosylase domain-containing protein</fullName>
    </submittedName>
</protein>
<reference evidence="1 2" key="1">
    <citation type="submission" date="2024-02" db="EMBL/GenBank/DDBJ databases">
        <title>Full genome sequence of Nocardioides kribbensis.</title>
        <authorList>
            <person name="Poletto B.L."/>
            <person name="Silva G."/>
            <person name="Galante D."/>
            <person name="Campos K.R."/>
            <person name="Santos M.B.N."/>
            <person name="Sacchi C.T."/>
        </authorList>
    </citation>
    <scope>NUCLEOTIDE SEQUENCE [LARGE SCALE GENOMIC DNA]</scope>
    <source>
        <strain evidence="1 2">O4R</strain>
    </source>
</reference>
<accession>A0ABV1NYL8</accession>
<evidence type="ECO:0000313" key="2">
    <source>
        <dbReference type="Proteomes" id="UP001482520"/>
    </source>
</evidence>
<gene>
    <name evidence="1" type="ORF">V6R90_10000</name>
</gene>
<dbReference type="SUPFAM" id="SSF53955">
    <property type="entry name" value="Lysozyme-like"/>
    <property type="match status" value="1"/>
</dbReference>